<dbReference type="InterPro" id="IPR027417">
    <property type="entry name" value="P-loop_NTPase"/>
</dbReference>
<proteinExistence type="predicted"/>
<protein>
    <submittedName>
        <fullName evidence="4">SFRICE_036888</fullName>
    </submittedName>
</protein>
<keyword evidence="1" id="KW-0547">Nucleotide-binding</keyword>
<dbReference type="InterPro" id="IPR003439">
    <property type="entry name" value="ABC_transporter-like_ATP-bd"/>
</dbReference>
<dbReference type="SUPFAM" id="SSF52540">
    <property type="entry name" value="P-loop containing nucleoside triphosphate hydrolases"/>
    <property type="match status" value="1"/>
</dbReference>
<evidence type="ECO:0000256" key="1">
    <source>
        <dbReference type="ARBA" id="ARBA00022741"/>
    </source>
</evidence>
<dbReference type="EMBL" id="ODYU01012282">
    <property type="protein sequence ID" value="SOQ58506.1"/>
    <property type="molecule type" value="Genomic_DNA"/>
</dbReference>
<dbReference type="InterPro" id="IPR050173">
    <property type="entry name" value="ABC_transporter_C-like"/>
</dbReference>
<dbReference type="Pfam" id="PF00005">
    <property type="entry name" value="ABC_tran"/>
    <property type="match status" value="1"/>
</dbReference>
<organism evidence="4">
    <name type="scientific">Spodoptera frugiperda</name>
    <name type="common">Fall armyworm</name>
    <dbReference type="NCBI Taxonomy" id="7108"/>
    <lineage>
        <taxon>Eukaryota</taxon>
        <taxon>Metazoa</taxon>
        <taxon>Ecdysozoa</taxon>
        <taxon>Arthropoda</taxon>
        <taxon>Hexapoda</taxon>
        <taxon>Insecta</taxon>
        <taxon>Pterygota</taxon>
        <taxon>Neoptera</taxon>
        <taxon>Endopterygota</taxon>
        <taxon>Lepidoptera</taxon>
        <taxon>Glossata</taxon>
        <taxon>Ditrysia</taxon>
        <taxon>Noctuoidea</taxon>
        <taxon>Noctuidae</taxon>
        <taxon>Amphipyrinae</taxon>
        <taxon>Spodoptera</taxon>
    </lineage>
</organism>
<dbReference type="GO" id="GO:0016020">
    <property type="term" value="C:membrane"/>
    <property type="evidence" value="ECO:0007669"/>
    <property type="project" value="TreeGrafter"/>
</dbReference>
<feature type="domain" description="ABC transporter" evidence="3">
    <location>
        <begin position="12"/>
        <end position="48"/>
    </location>
</feature>
<evidence type="ECO:0000259" key="3">
    <source>
        <dbReference type="Pfam" id="PF00005"/>
    </source>
</evidence>
<dbReference type="PANTHER" id="PTHR24223">
    <property type="entry name" value="ATP-BINDING CASSETTE SUB-FAMILY C"/>
    <property type="match status" value="1"/>
</dbReference>
<dbReference type="GO" id="GO:0016887">
    <property type="term" value="F:ATP hydrolysis activity"/>
    <property type="evidence" value="ECO:0007669"/>
    <property type="project" value="InterPro"/>
</dbReference>
<accession>A0A2H1WZW7</accession>
<evidence type="ECO:0000256" key="2">
    <source>
        <dbReference type="ARBA" id="ARBA00022840"/>
    </source>
</evidence>
<sequence>MRFLKVCPLYKLVSEGGSNFSVGQRQLVCLARAIVHNDRILVLDEATANVDAQTDQLIQTAIRSHFNNCTVLTIAHRLNTIIDSDKILVLDAGRLMEYDHPHLLLQNKKSHFRKMVSETGPSMASHLHKLAAQSYQDKQARDEMKETTDD</sequence>
<gene>
    <name evidence="4" type="ORF">SFRICE_036888</name>
</gene>
<dbReference type="GO" id="GO:0005524">
    <property type="term" value="F:ATP binding"/>
    <property type="evidence" value="ECO:0007669"/>
    <property type="project" value="UniProtKB-KW"/>
</dbReference>
<evidence type="ECO:0000313" key="4">
    <source>
        <dbReference type="EMBL" id="SOQ58506.1"/>
    </source>
</evidence>
<dbReference type="Gene3D" id="3.40.50.300">
    <property type="entry name" value="P-loop containing nucleotide triphosphate hydrolases"/>
    <property type="match status" value="1"/>
</dbReference>
<name>A0A2H1WZW7_SPOFR</name>
<keyword evidence="2" id="KW-0067">ATP-binding</keyword>
<reference evidence="4" key="1">
    <citation type="submission" date="2016-07" db="EMBL/GenBank/DDBJ databases">
        <authorList>
            <person name="Bretaudeau A."/>
        </authorList>
    </citation>
    <scope>NUCLEOTIDE SEQUENCE</scope>
    <source>
        <strain evidence="4">Rice</strain>
        <tissue evidence="4">Whole body</tissue>
    </source>
</reference>
<dbReference type="FunFam" id="3.40.50.300:FF:003492">
    <property type="entry name" value="AGAP012735-PA"/>
    <property type="match status" value="1"/>
</dbReference>
<dbReference type="GO" id="GO:0042626">
    <property type="term" value="F:ATPase-coupled transmembrane transporter activity"/>
    <property type="evidence" value="ECO:0007669"/>
    <property type="project" value="TreeGrafter"/>
</dbReference>
<dbReference type="AlphaFoldDB" id="A0A2H1WZW7"/>